<gene>
    <name evidence="1" type="ORF">chiPu_0023170</name>
</gene>
<dbReference type="AlphaFoldDB" id="A0A401T8H3"/>
<feature type="non-terminal residue" evidence="1">
    <location>
        <position position="1"/>
    </location>
</feature>
<dbReference type="OrthoDB" id="548214at2759"/>
<dbReference type="InterPro" id="IPR019137">
    <property type="entry name" value="Nck-associated_protein-1"/>
</dbReference>
<evidence type="ECO:0000313" key="2">
    <source>
        <dbReference type="Proteomes" id="UP000287033"/>
    </source>
</evidence>
<reference evidence="1 2" key="1">
    <citation type="journal article" date="2018" name="Nat. Ecol. Evol.">
        <title>Shark genomes provide insights into elasmobranch evolution and the origin of vertebrates.</title>
        <authorList>
            <person name="Hara Y"/>
            <person name="Yamaguchi K"/>
            <person name="Onimaru K"/>
            <person name="Kadota M"/>
            <person name="Koyanagi M"/>
            <person name="Keeley SD"/>
            <person name="Tatsumi K"/>
            <person name="Tanaka K"/>
            <person name="Motone F"/>
            <person name="Kageyama Y"/>
            <person name="Nozu R"/>
            <person name="Adachi N"/>
            <person name="Nishimura O"/>
            <person name="Nakagawa R"/>
            <person name="Tanegashima C"/>
            <person name="Kiyatake I"/>
            <person name="Matsumoto R"/>
            <person name="Murakumo K"/>
            <person name="Nishida K"/>
            <person name="Terakita A"/>
            <person name="Kuratani S"/>
            <person name="Sato K"/>
            <person name="Hyodo S Kuraku.S."/>
        </authorList>
    </citation>
    <scope>NUCLEOTIDE SEQUENCE [LARGE SCALE GENOMIC DNA]</scope>
</reference>
<sequence>VLSSHIPFLMGSLEILNDVVSPATDIKDLLAIYELTSAAGVSCLVDPALVIALSNPKNGSVNSRLVSELQGELGLKPGTLQYRGRAAVLTKLLPPLSSRPLSQLGVSL</sequence>
<accession>A0A401T8H3</accession>
<dbReference type="EMBL" id="BEZZ01016718">
    <property type="protein sequence ID" value="GCC38949.1"/>
    <property type="molecule type" value="Genomic_DNA"/>
</dbReference>
<dbReference type="Pfam" id="PF09735">
    <property type="entry name" value="Nckap1"/>
    <property type="match status" value="1"/>
</dbReference>
<organism evidence="1 2">
    <name type="scientific">Chiloscyllium punctatum</name>
    <name type="common">Brownbanded bambooshark</name>
    <name type="synonym">Hemiscyllium punctatum</name>
    <dbReference type="NCBI Taxonomy" id="137246"/>
    <lineage>
        <taxon>Eukaryota</taxon>
        <taxon>Metazoa</taxon>
        <taxon>Chordata</taxon>
        <taxon>Craniata</taxon>
        <taxon>Vertebrata</taxon>
        <taxon>Chondrichthyes</taxon>
        <taxon>Elasmobranchii</taxon>
        <taxon>Galeomorphii</taxon>
        <taxon>Galeoidea</taxon>
        <taxon>Orectolobiformes</taxon>
        <taxon>Hemiscylliidae</taxon>
        <taxon>Chiloscyllium</taxon>
    </lineage>
</organism>
<comment type="caution">
    <text evidence="1">The sequence shown here is derived from an EMBL/GenBank/DDBJ whole genome shotgun (WGS) entry which is preliminary data.</text>
</comment>
<dbReference type="STRING" id="137246.A0A401T8H3"/>
<keyword evidence="2" id="KW-1185">Reference proteome</keyword>
<protein>
    <submittedName>
        <fullName evidence="1">Uncharacterized protein</fullName>
    </submittedName>
</protein>
<dbReference type="Proteomes" id="UP000287033">
    <property type="component" value="Unassembled WGS sequence"/>
</dbReference>
<evidence type="ECO:0000313" key="1">
    <source>
        <dbReference type="EMBL" id="GCC38949.1"/>
    </source>
</evidence>
<proteinExistence type="predicted"/>
<name>A0A401T8H3_CHIPU</name>